<dbReference type="Proteomes" id="UP000772434">
    <property type="component" value="Unassembled WGS sequence"/>
</dbReference>
<organism evidence="3 4">
    <name type="scientific">Rhodocollybia butyracea</name>
    <dbReference type="NCBI Taxonomy" id="206335"/>
    <lineage>
        <taxon>Eukaryota</taxon>
        <taxon>Fungi</taxon>
        <taxon>Dikarya</taxon>
        <taxon>Basidiomycota</taxon>
        <taxon>Agaricomycotina</taxon>
        <taxon>Agaricomycetes</taxon>
        <taxon>Agaricomycetidae</taxon>
        <taxon>Agaricales</taxon>
        <taxon>Marasmiineae</taxon>
        <taxon>Omphalotaceae</taxon>
        <taxon>Rhodocollybia</taxon>
    </lineage>
</organism>
<feature type="compositionally biased region" description="Basic residues" evidence="2">
    <location>
        <begin position="137"/>
        <end position="154"/>
    </location>
</feature>
<protein>
    <submittedName>
        <fullName evidence="3">Uncharacterized protein</fullName>
    </submittedName>
</protein>
<feature type="compositionally biased region" description="Basic and acidic residues" evidence="2">
    <location>
        <begin position="119"/>
        <end position="136"/>
    </location>
</feature>
<dbReference type="EMBL" id="JADNRY010000063">
    <property type="protein sequence ID" value="KAF9068227.1"/>
    <property type="molecule type" value="Genomic_DNA"/>
</dbReference>
<proteinExistence type="predicted"/>
<feature type="coiled-coil region" evidence="1">
    <location>
        <begin position="290"/>
        <end position="324"/>
    </location>
</feature>
<evidence type="ECO:0000256" key="1">
    <source>
        <dbReference type="SAM" id="Coils"/>
    </source>
</evidence>
<dbReference type="AlphaFoldDB" id="A0A9P5PS69"/>
<evidence type="ECO:0000313" key="4">
    <source>
        <dbReference type="Proteomes" id="UP000772434"/>
    </source>
</evidence>
<accession>A0A9P5PS69</accession>
<name>A0A9P5PS69_9AGAR</name>
<reference evidence="3" key="1">
    <citation type="submission" date="2020-11" db="EMBL/GenBank/DDBJ databases">
        <authorList>
            <consortium name="DOE Joint Genome Institute"/>
            <person name="Ahrendt S."/>
            <person name="Riley R."/>
            <person name="Andreopoulos W."/>
            <person name="Labutti K."/>
            <person name="Pangilinan J."/>
            <person name="Ruiz-Duenas F.J."/>
            <person name="Barrasa J.M."/>
            <person name="Sanchez-Garcia M."/>
            <person name="Camarero S."/>
            <person name="Miyauchi S."/>
            <person name="Serrano A."/>
            <person name="Linde D."/>
            <person name="Babiker R."/>
            <person name="Drula E."/>
            <person name="Ayuso-Fernandez I."/>
            <person name="Pacheco R."/>
            <person name="Padilla G."/>
            <person name="Ferreira P."/>
            <person name="Barriuso J."/>
            <person name="Kellner H."/>
            <person name="Castanera R."/>
            <person name="Alfaro M."/>
            <person name="Ramirez L."/>
            <person name="Pisabarro A.G."/>
            <person name="Kuo A."/>
            <person name="Tritt A."/>
            <person name="Lipzen A."/>
            <person name="He G."/>
            <person name="Yan M."/>
            <person name="Ng V."/>
            <person name="Cullen D."/>
            <person name="Martin F."/>
            <person name="Rosso M.-N."/>
            <person name="Henrissat B."/>
            <person name="Hibbett D."/>
            <person name="Martinez A.T."/>
            <person name="Grigoriev I.V."/>
        </authorList>
    </citation>
    <scope>NUCLEOTIDE SEQUENCE</scope>
    <source>
        <strain evidence="3">AH 40177</strain>
    </source>
</reference>
<feature type="region of interest" description="Disordered" evidence="2">
    <location>
        <begin position="119"/>
        <end position="165"/>
    </location>
</feature>
<feature type="region of interest" description="Disordered" evidence="2">
    <location>
        <begin position="187"/>
        <end position="207"/>
    </location>
</feature>
<sequence>MSETAHRCACFKIHSVEPSFILQHAGVFEAVRGKLVPQAQETVRLLHPTPFLRIRQVGRNPRFGSCYSIALDFPLELYKKALKALEARNSCPSELGQIMDERERLFPQADEDARRLRDFIAKDKAEDPSRRDDGVEKKRKHHKKTKKTKDHGRSHPLPVPTANDRHSPLHVIIPVLPRATIPTPPAPIPSSEPVPPIHVPDPSSTTDTLARMKRSAPMDPDSSCCVRPRLEDALPLAPTCAPVDMSRMIPHVPLPSQDPAAQFHSRGFNLDQQTFVADFVANHHLTVQELQEERDRAMRYRLERNQLREQLAEMTSRSAGFEAEAHVERTGAELLAVQLKESASSSAIVRKEFLKSRERTKELETQLSQRPRCNAYSTFITVSADIT</sequence>
<keyword evidence="1" id="KW-0175">Coiled coil</keyword>
<gene>
    <name evidence="3" type="ORF">BDP27DRAFT_1422110</name>
</gene>
<feature type="compositionally biased region" description="Pro residues" evidence="2">
    <location>
        <begin position="187"/>
        <end position="199"/>
    </location>
</feature>
<keyword evidence="4" id="KW-1185">Reference proteome</keyword>
<comment type="caution">
    <text evidence="3">The sequence shown here is derived from an EMBL/GenBank/DDBJ whole genome shotgun (WGS) entry which is preliminary data.</text>
</comment>
<evidence type="ECO:0000256" key="2">
    <source>
        <dbReference type="SAM" id="MobiDB-lite"/>
    </source>
</evidence>
<evidence type="ECO:0000313" key="3">
    <source>
        <dbReference type="EMBL" id="KAF9068227.1"/>
    </source>
</evidence>